<evidence type="ECO:0008006" key="4">
    <source>
        <dbReference type="Google" id="ProtNLM"/>
    </source>
</evidence>
<protein>
    <recommendedName>
        <fullName evidence="4">Secreted protein</fullName>
    </recommendedName>
</protein>
<gene>
    <name evidence="2" type="ORF">B0H66DRAFT_565522</name>
</gene>
<reference evidence="2" key="1">
    <citation type="journal article" date="2023" name="Mol. Phylogenet. Evol.">
        <title>Genome-scale phylogeny and comparative genomics of the fungal order Sordariales.</title>
        <authorList>
            <person name="Hensen N."/>
            <person name="Bonometti L."/>
            <person name="Westerberg I."/>
            <person name="Brannstrom I.O."/>
            <person name="Guillou S."/>
            <person name="Cros-Aarteil S."/>
            <person name="Calhoun S."/>
            <person name="Haridas S."/>
            <person name="Kuo A."/>
            <person name="Mondo S."/>
            <person name="Pangilinan J."/>
            <person name="Riley R."/>
            <person name="LaButti K."/>
            <person name="Andreopoulos B."/>
            <person name="Lipzen A."/>
            <person name="Chen C."/>
            <person name="Yan M."/>
            <person name="Daum C."/>
            <person name="Ng V."/>
            <person name="Clum A."/>
            <person name="Steindorff A."/>
            <person name="Ohm R.A."/>
            <person name="Martin F."/>
            <person name="Silar P."/>
            <person name="Natvig D.O."/>
            <person name="Lalanne C."/>
            <person name="Gautier V."/>
            <person name="Ament-Velasquez S.L."/>
            <person name="Kruys A."/>
            <person name="Hutchinson M.I."/>
            <person name="Powell A.J."/>
            <person name="Barry K."/>
            <person name="Miller A.N."/>
            <person name="Grigoriev I.V."/>
            <person name="Debuchy R."/>
            <person name="Gladieux P."/>
            <person name="Hiltunen Thoren M."/>
            <person name="Johannesson H."/>
        </authorList>
    </citation>
    <scope>NUCLEOTIDE SEQUENCE</scope>
    <source>
        <strain evidence="2">CBS 118394</strain>
    </source>
</reference>
<name>A0AAE0M2G4_9PEZI</name>
<feature type="chain" id="PRO_5042156199" description="Secreted protein" evidence="1">
    <location>
        <begin position="25"/>
        <end position="72"/>
    </location>
</feature>
<accession>A0AAE0M2G4</accession>
<evidence type="ECO:0000313" key="2">
    <source>
        <dbReference type="EMBL" id="KAK3315529.1"/>
    </source>
</evidence>
<dbReference type="Proteomes" id="UP001283341">
    <property type="component" value="Unassembled WGS sequence"/>
</dbReference>
<comment type="caution">
    <text evidence="2">The sequence shown here is derived from an EMBL/GenBank/DDBJ whole genome shotgun (WGS) entry which is preliminary data.</text>
</comment>
<reference evidence="2" key="2">
    <citation type="submission" date="2023-06" db="EMBL/GenBank/DDBJ databases">
        <authorList>
            <consortium name="Lawrence Berkeley National Laboratory"/>
            <person name="Haridas S."/>
            <person name="Hensen N."/>
            <person name="Bonometti L."/>
            <person name="Westerberg I."/>
            <person name="Brannstrom I.O."/>
            <person name="Guillou S."/>
            <person name="Cros-Aarteil S."/>
            <person name="Calhoun S."/>
            <person name="Kuo A."/>
            <person name="Mondo S."/>
            <person name="Pangilinan J."/>
            <person name="Riley R."/>
            <person name="Labutti K."/>
            <person name="Andreopoulos B."/>
            <person name="Lipzen A."/>
            <person name="Chen C."/>
            <person name="Yanf M."/>
            <person name="Daum C."/>
            <person name="Ng V."/>
            <person name="Clum A."/>
            <person name="Steindorff A."/>
            <person name="Ohm R."/>
            <person name="Martin F."/>
            <person name="Silar P."/>
            <person name="Natvig D."/>
            <person name="Lalanne C."/>
            <person name="Gautier V."/>
            <person name="Ament-Velasquez S.L."/>
            <person name="Kruys A."/>
            <person name="Hutchinson M.I."/>
            <person name="Powell A.J."/>
            <person name="Barry K."/>
            <person name="Miller A.N."/>
            <person name="Grigoriev I.V."/>
            <person name="Debuchy R."/>
            <person name="Gladieux P."/>
            <person name="Thoren M.H."/>
            <person name="Johannesson H."/>
        </authorList>
    </citation>
    <scope>NUCLEOTIDE SEQUENCE</scope>
    <source>
        <strain evidence="2">CBS 118394</strain>
    </source>
</reference>
<organism evidence="2 3">
    <name type="scientific">Apodospora peruviana</name>
    <dbReference type="NCBI Taxonomy" id="516989"/>
    <lineage>
        <taxon>Eukaryota</taxon>
        <taxon>Fungi</taxon>
        <taxon>Dikarya</taxon>
        <taxon>Ascomycota</taxon>
        <taxon>Pezizomycotina</taxon>
        <taxon>Sordariomycetes</taxon>
        <taxon>Sordariomycetidae</taxon>
        <taxon>Sordariales</taxon>
        <taxon>Lasiosphaeriaceae</taxon>
        <taxon>Apodospora</taxon>
    </lineage>
</organism>
<evidence type="ECO:0000256" key="1">
    <source>
        <dbReference type="SAM" id="SignalP"/>
    </source>
</evidence>
<dbReference type="EMBL" id="JAUEDM010000006">
    <property type="protein sequence ID" value="KAK3315529.1"/>
    <property type="molecule type" value="Genomic_DNA"/>
</dbReference>
<evidence type="ECO:0000313" key="3">
    <source>
        <dbReference type="Proteomes" id="UP001283341"/>
    </source>
</evidence>
<feature type="signal peptide" evidence="1">
    <location>
        <begin position="1"/>
        <end position="24"/>
    </location>
</feature>
<sequence>MLFVRSRGVVAMLFGWTAAPEAPAVDLTVCSRTLEHLDSCTDRQMIGKLDSSFSCRVLPLALNQGLKNWKLS</sequence>
<proteinExistence type="predicted"/>
<keyword evidence="3" id="KW-1185">Reference proteome</keyword>
<keyword evidence="1" id="KW-0732">Signal</keyword>
<dbReference type="AlphaFoldDB" id="A0AAE0M2G4"/>